<evidence type="ECO:0000313" key="3">
    <source>
        <dbReference type="Proteomes" id="UP000030671"/>
    </source>
</evidence>
<protein>
    <submittedName>
        <fullName evidence="2">Uncharacterized protein</fullName>
    </submittedName>
</protein>
<evidence type="ECO:0000313" key="2">
    <source>
        <dbReference type="EMBL" id="ETW77484.1"/>
    </source>
</evidence>
<gene>
    <name evidence="2" type="ORF">HETIRDRAFT_118392</name>
</gene>
<dbReference type="InParanoid" id="W4JVH7"/>
<dbReference type="RefSeq" id="XP_009550985.1">
    <property type="nucleotide sequence ID" value="XM_009552690.1"/>
</dbReference>
<name>W4JVH7_HETIT</name>
<reference evidence="2 3" key="1">
    <citation type="journal article" date="2012" name="New Phytol.">
        <title>Insight into trade-off between wood decay and parasitism from the genome of a fungal forest pathogen.</title>
        <authorList>
            <person name="Olson A."/>
            <person name="Aerts A."/>
            <person name="Asiegbu F."/>
            <person name="Belbahri L."/>
            <person name="Bouzid O."/>
            <person name="Broberg A."/>
            <person name="Canback B."/>
            <person name="Coutinho P.M."/>
            <person name="Cullen D."/>
            <person name="Dalman K."/>
            <person name="Deflorio G."/>
            <person name="van Diepen L.T."/>
            <person name="Dunand C."/>
            <person name="Duplessis S."/>
            <person name="Durling M."/>
            <person name="Gonthier P."/>
            <person name="Grimwood J."/>
            <person name="Fossdal C.G."/>
            <person name="Hansson D."/>
            <person name="Henrissat B."/>
            <person name="Hietala A."/>
            <person name="Himmelstrand K."/>
            <person name="Hoffmeister D."/>
            <person name="Hogberg N."/>
            <person name="James T.Y."/>
            <person name="Karlsson M."/>
            <person name="Kohler A."/>
            <person name="Kues U."/>
            <person name="Lee Y.H."/>
            <person name="Lin Y.C."/>
            <person name="Lind M."/>
            <person name="Lindquist E."/>
            <person name="Lombard V."/>
            <person name="Lucas S."/>
            <person name="Lunden K."/>
            <person name="Morin E."/>
            <person name="Murat C."/>
            <person name="Park J."/>
            <person name="Raffaello T."/>
            <person name="Rouze P."/>
            <person name="Salamov A."/>
            <person name="Schmutz J."/>
            <person name="Solheim H."/>
            <person name="Stahlberg J."/>
            <person name="Velez H."/>
            <person name="de Vries R.P."/>
            <person name="Wiebenga A."/>
            <person name="Woodward S."/>
            <person name="Yakovlev I."/>
            <person name="Garbelotto M."/>
            <person name="Martin F."/>
            <person name="Grigoriev I.V."/>
            <person name="Stenlid J."/>
        </authorList>
    </citation>
    <scope>NUCLEOTIDE SEQUENCE [LARGE SCALE GENOMIC DNA]</scope>
    <source>
        <strain evidence="2 3">TC 32-1</strain>
    </source>
</reference>
<dbReference type="EMBL" id="KI925463">
    <property type="protein sequence ID" value="ETW77484.1"/>
    <property type="molecule type" value="Genomic_DNA"/>
</dbReference>
<dbReference type="GeneID" id="20666584"/>
<dbReference type="AlphaFoldDB" id="W4JVH7"/>
<accession>W4JVH7</accession>
<proteinExistence type="predicted"/>
<keyword evidence="3" id="KW-1185">Reference proteome</keyword>
<organism evidence="2 3">
    <name type="scientific">Heterobasidion irregulare (strain TC 32-1)</name>
    <dbReference type="NCBI Taxonomy" id="747525"/>
    <lineage>
        <taxon>Eukaryota</taxon>
        <taxon>Fungi</taxon>
        <taxon>Dikarya</taxon>
        <taxon>Basidiomycota</taxon>
        <taxon>Agaricomycotina</taxon>
        <taxon>Agaricomycetes</taxon>
        <taxon>Russulales</taxon>
        <taxon>Bondarzewiaceae</taxon>
        <taxon>Heterobasidion</taxon>
        <taxon>Heterobasidion annosum species complex</taxon>
    </lineage>
</organism>
<sequence length="329" mass="37845">MCSNIWSFRGITHSPHRVHTDAEFTPRQSLVFTHVRRTGDIPCADAGDKQRMRIWHRIKWTYTRSHLPETIEGNIVIQLSCSSGDAGRDLLDLLIQRVLSRIGASPGVTRSMKAIKEPHLETWPEEQHAKRSLRAQGYTMLDRSKPPRASQVEIVRIEGYWWWRYPAGIAPKIDQPANREDELRGMRKRKEVDARVQRRRRGGKTDMIASGGWEMPKLTVDEIEGELEGVESACPRQPREVTLMEMVRPSKVKISKLKRQQVKLISRDEEEWVLDLDLEANVTPSDVSLEPDSEGTWDEGEWEVVECASNTGRDRRKLFSEVVRGHKPA</sequence>
<dbReference type="KEGG" id="hir:HETIRDRAFT_118392"/>
<dbReference type="HOGENOM" id="CLU_844829_0_0_1"/>
<dbReference type="Proteomes" id="UP000030671">
    <property type="component" value="Unassembled WGS sequence"/>
</dbReference>
<feature type="region of interest" description="Disordered" evidence="1">
    <location>
        <begin position="190"/>
        <end position="210"/>
    </location>
</feature>
<evidence type="ECO:0000256" key="1">
    <source>
        <dbReference type="SAM" id="MobiDB-lite"/>
    </source>
</evidence>